<reference evidence="2 3" key="1">
    <citation type="journal article" date="2024" name="Nat. Commun.">
        <title>Phylogenomics reveals the evolutionary origins of lichenization in chlorophyte algae.</title>
        <authorList>
            <person name="Puginier C."/>
            <person name="Libourel C."/>
            <person name="Otte J."/>
            <person name="Skaloud P."/>
            <person name="Haon M."/>
            <person name="Grisel S."/>
            <person name="Petersen M."/>
            <person name="Berrin J.G."/>
            <person name="Delaux P.M."/>
            <person name="Dal Grande F."/>
            <person name="Keller J."/>
        </authorList>
    </citation>
    <scope>NUCLEOTIDE SEQUENCE [LARGE SCALE GENOMIC DNA]</scope>
    <source>
        <strain evidence="2 3">SAG 2043</strain>
    </source>
</reference>
<feature type="region of interest" description="Disordered" evidence="1">
    <location>
        <begin position="1978"/>
        <end position="2001"/>
    </location>
</feature>
<name>A0AAW1Q9H1_9CHLO</name>
<feature type="compositionally biased region" description="Polar residues" evidence="1">
    <location>
        <begin position="1983"/>
        <end position="1996"/>
    </location>
</feature>
<accession>A0AAW1Q9H1</accession>
<dbReference type="EMBL" id="JALJOR010000005">
    <property type="protein sequence ID" value="KAK9816884.1"/>
    <property type="molecule type" value="Genomic_DNA"/>
</dbReference>
<dbReference type="Proteomes" id="UP001489004">
    <property type="component" value="Unassembled WGS sequence"/>
</dbReference>
<feature type="region of interest" description="Disordered" evidence="1">
    <location>
        <begin position="1627"/>
        <end position="1652"/>
    </location>
</feature>
<evidence type="ECO:0000313" key="2">
    <source>
        <dbReference type="EMBL" id="KAK9816884.1"/>
    </source>
</evidence>
<feature type="region of interest" description="Disordered" evidence="1">
    <location>
        <begin position="2031"/>
        <end position="2074"/>
    </location>
</feature>
<evidence type="ECO:0000313" key="3">
    <source>
        <dbReference type="Proteomes" id="UP001489004"/>
    </source>
</evidence>
<evidence type="ECO:0000256" key="1">
    <source>
        <dbReference type="SAM" id="MobiDB-lite"/>
    </source>
</evidence>
<comment type="caution">
    <text evidence="2">The sequence shown here is derived from an EMBL/GenBank/DDBJ whole genome shotgun (WGS) entry which is preliminary data.</text>
</comment>
<gene>
    <name evidence="2" type="ORF">WJX72_006695</name>
</gene>
<proteinExistence type="predicted"/>
<keyword evidence="3" id="KW-1185">Reference proteome</keyword>
<feature type="compositionally biased region" description="Polar residues" evidence="1">
    <location>
        <begin position="2041"/>
        <end position="2055"/>
    </location>
</feature>
<protein>
    <submittedName>
        <fullName evidence="2">Uncharacterized protein</fullName>
    </submittedName>
</protein>
<feature type="compositionally biased region" description="Basic and acidic residues" evidence="1">
    <location>
        <begin position="1781"/>
        <end position="1796"/>
    </location>
</feature>
<sequence length="2208" mass="233660">MNLQPCGVLHLNNKRGGRNTGWQGLIWSPYQLPNWLGDSYKQPRGCFTACMRPKPSWQPHDATVVLLGDAEGAAALVPSPGLAVAGFTPLGKLTSESVEVLAMPEVTDATAHTWVSEGGAFTVRREKGSSLDIVLQDLAHAAVRVVPWQQGGRRLRGSPAKKPCQEDDEELPAATAKSMTRLPSGLVIEMPTAVWSWKRVFVADDGRALLALSSRNGAPDLWMWSTYQELADLDGTTQVPGTWQHLARLHLPTESPDAAAAAPKDGDENEQPALQQALHARFVSHPSLGARVAVAAALWGPDLAGDVGVHVLLQPLHPALPAEGKADVAQWRQNTFLLKEAPPFEATPAPPTQAVTTVVVPARNKRFSKTESFEDLDLEQPTDEWRRDLKFQGGLGAHLPPGSSTITATLLAWHSSGQWLAVGISTLQDFAWLLILTADLTTCIKVPWKEVISSGEGRGGGSTPGARDESTAILRSLTWLPHPAACGPVLTAMDKWGNVALLDLQGNVQKLQFAWTHQIMGPTDSKAVSRTASNNISRTASHDVSRAASHNVSRASLSSFTARLTPRKHDEIVECLAYNTWAGGHARTGHRRFSLCAFPASNGFQQCLALSDGQQMATWAVKPPLLSVPRSILTPAVLVPDALHAALEAVQRGGGTLARDGPEAAALAQLLGQNQHLLQALDRMRIPDRPVLRELQANAGASLISGPHLHSLVWLVRATQDCGLPADASPMGPLDEELPDSLGKDKAAVWRDTVLALLRMAAEPSSDGSVASSLQALLQFAGELGPPLDWRGLQDAADRAADLPDLASTALAAGDEALLRGNAAEAIAGYREAGAHGWLPLMGGPAGMWQASVAVGLLLHAQQLQGGLAGVQLWEEVGQWKHALRLAAACATAALEVKPLSAAPFQDVAVTILERQLEAACGQLAAACTARVGRLSVVAASGVEVEGPLLQQLLKLMGRVMWQTFMASEGRVRVYTPINRERLALALSRQAGLLHLLRLAEQACSRAGLAAGFLSALAEVRSHAKRNDFAWHSFMQVLSESLKEAALLSEAEWLQLMDGCSCCAAGEPAGPAAVAEANLQADIAILVRGLAGIAKPHLAALLKTGWAKRLASESPALHPVVSPATDDSPHESAQAIASRALGLATRTSWLLICRAQLALAVRHNLEAVQGAMLAKEAQVAAKETAAGKDIVCWAGALAAADAVHPLAEVHASVVGACSSLRNPTIDLSQQLAAQLEHPPIDRARSMLQRLKAAAADAPHSSVSPDDVTIAVDETSANSAKSKSSHVQKPIWHAEWHKHVLATEALLRNWSVEETEMPSLAQATEKAAAQDAKAKPLPVRSVADPLAWAISSGAADMMAGQDTAGLPSLAHCFQHPICAGLGGEDTERSTSAALLSLLGYREREEVMIWEAERLAWVEEQTQQLEPIVDEPAGLPSPHMCLLALPLHTPRAAPTPASTPALHTLDMLAPPDSVAPATQELQDIDLEQPPGSAPVKADSDAMALAPVTRHLPAIKVPNTGAGKPAGYWLPGGPVCEAVCRVRPSNMAALAPGWWLADSPPASWADAQDLQESMADLAAFEQATSQSMFFRWGPGDEIPPLGPGSVGMAEPQPAPGQMVQGEFSFGDMLDGGRPGPTKDQSGPHMPPESSPPIQALRPPMDTVELTPDMAFASALAGSAPSQPASPGHAQAALGTPKALTLKLLMGPQGYSTPPMARPRSGCCGIMHLGPGASQQEVLAALAQRGQAGGKTGTVQHHDAATSPPDELEHGAADAGRAATPGSMRADHTSKEQTGRERLRMRPAGNRATPASISPTTYEDEIRYTHDHQSGSFERADATVYDTSLGRQCVDPEQVTANLVRQMESALTLSTGPEPEAFEAGNNGSSVHLFSPGPGVRQHARVIPQPEPVKTSDHDIQLDCYEQTLCGAAGPLQAEVVAGSREQAGGAQAAATREQLHGLEAMPADMVAAESWPAMPVAVPSPMFDEPSSSQLQRQPTNAQGWDVRSHGQERGMFSSTVSPTKSGLHRQASGWALHQTGSGVGQGLATSASPLQPASRQASVLDGKRKRRDSGAAGGPERMAQFVAQARADQEMQAQIVKAQAARQAAEAHAARARSLAGQAAERYSSVRQRRLQAELGDLLQALEGVEKLAGEVEGATAASRQAAEEVELKQRQENAAFLQDALAKTRQLSREIDGHQESLDHMRSTYLAPH</sequence>
<feature type="region of interest" description="Disordered" evidence="1">
    <location>
        <begin position="1741"/>
        <end position="1809"/>
    </location>
</feature>
<organism evidence="2 3">
    <name type="scientific">[Myrmecia] bisecta</name>
    <dbReference type="NCBI Taxonomy" id="41462"/>
    <lineage>
        <taxon>Eukaryota</taxon>
        <taxon>Viridiplantae</taxon>
        <taxon>Chlorophyta</taxon>
        <taxon>core chlorophytes</taxon>
        <taxon>Trebouxiophyceae</taxon>
        <taxon>Trebouxiales</taxon>
        <taxon>Trebouxiaceae</taxon>
        <taxon>Myrmecia</taxon>
    </lineage>
</organism>